<dbReference type="Pfam" id="PF08757">
    <property type="entry name" value="CotH"/>
    <property type="match status" value="1"/>
</dbReference>
<dbReference type="Proteomes" id="UP000193944">
    <property type="component" value="Unassembled WGS sequence"/>
</dbReference>
<dbReference type="PANTHER" id="PTHR40050:SF1">
    <property type="entry name" value="INNER SPORE COAT PROTEIN H"/>
    <property type="match status" value="1"/>
</dbReference>
<keyword evidence="1" id="KW-0732">Signal</keyword>
<evidence type="ECO:0008006" key="4">
    <source>
        <dbReference type="Google" id="ProtNLM"/>
    </source>
</evidence>
<reference evidence="2 3" key="1">
    <citation type="submission" date="2016-08" db="EMBL/GenBank/DDBJ databases">
        <title>A Parts List for Fungal Cellulosomes Revealed by Comparative Genomics.</title>
        <authorList>
            <consortium name="DOE Joint Genome Institute"/>
            <person name="Haitjema C.H."/>
            <person name="Gilmore S.P."/>
            <person name="Henske J.K."/>
            <person name="Solomon K.V."/>
            <person name="De Groot R."/>
            <person name="Kuo A."/>
            <person name="Mondo S.J."/>
            <person name="Salamov A.A."/>
            <person name="Labutti K."/>
            <person name="Zhao Z."/>
            <person name="Chiniquy J."/>
            <person name="Barry K."/>
            <person name="Brewer H.M."/>
            <person name="Purvine S.O."/>
            <person name="Wright A.T."/>
            <person name="Boxma B."/>
            <person name="Van Alen T."/>
            <person name="Hackstein J.H."/>
            <person name="Baker S.E."/>
            <person name="Grigoriev I.V."/>
            <person name="O'Malley M.A."/>
        </authorList>
    </citation>
    <scope>NUCLEOTIDE SEQUENCE [LARGE SCALE GENOMIC DNA]</scope>
    <source>
        <strain evidence="2 3">S4</strain>
    </source>
</reference>
<feature type="signal peptide" evidence="1">
    <location>
        <begin position="1"/>
        <end position="19"/>
    </location>
</feature>
<accession>A0A1Y1XJH9</accession>
<evidence type="ECO:0000313" key="3">
    <source>
        <dbReference type="Proteomes" id="UP000193944"/>
    </source>
</evidence>
<dbReference type="AlphaFoldDB" id="A0A1Y1XJH9"/>
<feature type="chain" id="PRO_5012621128" description="Coth-domain-containing protein" evidence="1">
    <location>
        <begin position="20"/>
        <end position="598"/>
    </location>
</feature>
<comment type="caution">
    <text evidence="2">The sequence shown here is derived from an EMBL/GenBank/DDBJ whole genome shotgun (WGS) entry which is preliminary data.</text>
</comment>
<gene>
    <name evidence="2" type="ORF">BCR32DRAFT_325255</name>
</gene>
<dbReference type="InterPro" id="IPR014867">
    <property type="entry name" value="Spore_coat_CotH_CotH2/3/7"/>
</dbReference>
<evidence type="ECO:0000256" key="1">
    <source>
        <dbReference type="SAM" id="SignalP"/>
    </source>
</evidence>
<dbReference type="PANTHER" id="PTHR40050">
    <property type="entry name" value="INNER SPORE COAT PROTEIN H"/>
    <property type="match status" value="1"/>
</dbReference>
<dbReference type="STRING" id="1754192.A0A1Y1XJH9"/>
<evidence type="ECO:0000313" key="2">
    <source>
        <dbReference type="EMBL" id="ORX85862.1"/>
    </source>
</evidence>
<dbReference type="OrthoDB" id="10267127at2759"/>
<keyword evidence="3" id="KW-1185">Reference proteome</keyword>
<proteinExistence type="predicted"/>
<sequence>MNIKLFSIFLSSFLAFSNAKIYSFNVVTIFGEGTNIGVKYNDNQYLQLQPTLFPLYSGTVSADNIDKYKFVVMNENGDVVEEEEIERTYNDNSSKVHEVYNRATKEVKITDLPKSFDSNYDIDGSDKYKPLPVNEIYNVYCQCDGVYDSVKDLPFLNENNDRNDDTSMCTINIVTPTETFQTTGKLRISGFGSRFYKKLSWVIKFDEKFKGRKSLKARALANDPTLLRERLATDLYTAVGVPVQVGTYARLFINNDVWGLYYLVDTLSKKWLTNYIHNGDKTKIGTNYKLASNHPTGPYADLKYLGEDVQQYIDTHAYEIDESDADDKEALEYGEHGFYRLIEFTKLFDDWVKKYKDDNSDESVKALEKFFDLETTLRMMVVEALSLARDNFWLVISNVALYYNREKENYLFLPFDFDESMRGTQGEYLKDDYLQDCITWADNVPNFDHYFTKSLFQNEKIVSRYKVILAKTIRDSFNLDTVTPYLNSLVELIKDDVQWNFNATETLSTAYEGTLNHYTFQNFEENLESTAVMYQEPLIYTDTPYGLKQYVDLRSGNCKAFTADVKIPSGSISHQPSFKFILLAQLLSFSFFIFQFFF</sequence>
<reference evidence="2 3" key="2">
    <citation type="submission" date="2016-08" db="EMBL/GenBank/DDBJ databases">
        <title>Pervasive Adenine N6-methylation of Active Genes in Fungi.</title>
        <authorList>
            <consortium name="DOE Joint Genome Institute"/>
            <person name="Mondo S.J."/>
            <person name="Dannebaum R.O."/>
            <person name="Kuo R.C."/>
            <person name="Labutti K."/>
            <person name="Haridas S."/>
            <person name="Kuo A."/>
            <person name="Salamov A."/>
            <person name="Ahrendt S.R."/>
            <person name="Lipzen A."/>
            <person name="Sullivan W."/>
            <person name="Andreopoulos W.B."/>
            <person name="Clum A."/>
            <person name="Lindquist E."/>
            <person name="Daum C."/>
            <person name="Ramamoorthy G.K."/>
            <person name="Gryganskyi A."/>
            <person name="Culley D."/>
            <person name="Magnuson J.K."/>
            <person name="James T.Y."/>
            <person name="O'Malley M.A."/>
            <person name="Stajich J.E."/>
            <person name="Spatafora J.W."/>
            <person name="Visel A."/>
            <person name="Grigoriev I.V."/>
        </authorList>
    </citation>
    <scope>NUCLEOTIDE SEQUENCE [LARGE SCALE GENOMIC DNA]</scope>
    <source>
        <strain evidence="2 3">S4</strain>
    </source>
</reference>
<organism evidence="2 3">
    <name type="scientific">Anaeromyces robustus</name>
    <dbReference type="NCBI Taxonomy" id="1754192"/>
    <lineage>
        <taxon>Eukaryota</taxon>
        <taxon>Fungi</taxon>
        <taxon>Fungi incertae sedis</taxon>
        <taxon>Chytridiomycota</taxon>
        <taxon>Chytridiomycota incertae sedis</taxon>
        <taxon>Neocallimastigomycetes</taxon>
        <taxon>Neocallimastigales</taxon>
        <taxon>Neocallimastigaceae</taxon>
        <taxon>Anaeromyces</taxon>
    </lineage>
</organism>
<name>A0A1Y1XJH9_9FUNG</name>
<dbReference type="EMBL" id="MCFG01000029">
    <property type="protein sequence ID" value="ORX85862.1"/>
    <property type="molecule type" value="Genomic_DNA"/>
</dbReference>
<protein>
    <recommendedName>
        <fullName evidence="4">Coth-domain-containing protein</fullName>
    </recommendedName>
</protein>